<protein>
    <submittedName>
        <fullName evidence="2">Uncharacterized protein</fullName>
    </submittedName>
</protein>
<evidence type="ECO:0000256" key="1">
    <source>
        <dbReference type="SAM" id="MobiDB-lite"/>
    </source>
</evidence>
<sequence length="49" mass="5368">MHCKRHAGQVTNPSQGAHTIHSHTPTSNIYSLPRRMEVVLAAKDGPTPH</sequence>
<feature type="compositionally biased region" description="Polar residues" evidence="1">
    <location>
        <begin position="9"/>
        <end position="30"/>
    </location>
</feature>
<accession>A0A0E9QTY7</accession>
<reference evidence="2" key="1">
    <citation type="submission" date="2014-11" db="EMBL/GenBank/DDBJ databases">
        <authorList>
            <person name="Amaro Gonzalez C."/>
        </authorList>
    </citation>
    <scope>NUCLEOTIDE SEQUENCE</scope>
</reference>
<proteinExistence type="predicted"/>
<name>A0A0E9QTY7_ANGAN</name>
<dbReference type="AlphaFoldDB" id="A0A0E9QTY7"/>
<reference evidence="2" key="2">
    <citation type="journal article" date="2015" name="Fish Shellfish Immunol.">
        <title>Early steps in the European eel (Anguilla anguilla)-Vibrio vulnificus interaction in the gills: Role of the RtxA13 toxin.</title>
        <authorList>
            <person name="Callol A."/>
            <person name="Pajuelo D."/>
            <person name="Ebbesson L."/>
            <person name="Teles M."/>
            <person name="MacKenzie S."/>
            <person name="Amaro C."/>
        </authorList>
    </citation>
    <scope>NUCLEOTIDE SEQUENCE</scope>
</reference>
<evidence type="ECO:0000313" key="2">
    <source>
        <dbReference type="EMBL" id="JAH20274.1"/>
    </source>
</evidence>
<dbReference type="EMBL" id="GBXM01088303">
    <property type="protein sequence ID" value="JAH20274.1"/>
    <property type="molecule type" value="Transcribed_RNA"/>
</dbReference>
<organism evidence="2">
    <name type="scientific">Anguilla anguilla</name>
    <name type="common">European freshwater eel</name>
    <name type="synonym">Muraena anguilla</name>
    <dbReference type="NCBI Taxonomy" id="7936"/>
    <lineage>
        <taxon>Eukaryota</taxon>
        <taxon>Metazoa</taxon>
        <taxon>Chordata</taxon>
        <taxon>Craniata</taxon>
        <taxon>Vertebrata</taxon>
        <taxon>Euteleostomi</taxon>
        <taxon>Actinopterygii</taxon>
        <taxon>Neopterygii</taxon>
        <taxon>Teleostei</taxon>
        <taxon>Anguilliformes</taxon>
        <taxon>Anguillidae</taxon>
        <taxon>Anguilla</taxon>
    </lineage>
</organism>
<feature type="region of interest" description="Disordered" evidence="1">
    <location>
        <begin position="1"/>
        <end position="31"/>
    </location>
</feature>